<dbReference type="AlphaFoldDB" id="A0A368C559"/>
<evidence type="ECO:0000256" key="7">
    <source>
        <dbReference type="ARBA" id="ARBA00023136"/>
    </source>
</evidence>
<sequence length="157" mass="18299">MKIIEKYINLIGKCISYLIPVITMLMIVIIVSRYFFGTGRTDLQELVMYFHSLIFLGCAGYVFNQDEHVRVDIFYRDAADKYKDIINLVCGIIFLLPVCVIITIYSFDLINMSWDIKETSTEPGGLKYVYIQKTFIYLFPLTLIGAFLYKASRILWK</sequence>
<evidence type="ECO:0000313" key="11">
    <source>
        <dbReference type="EMBL" id="RCL44663.1"/>
    </source>
</evidence>
<keyword evidence="7 9" id="KW-0472">Membrane</keyword>
<comment type="similarity">
    <text evidence="8 9">Belongs to the TRAP transporter small permease family.</text>
</comment>
<keyword evidence="3" id="KW-1003">Cell membrane</keyword>
<dbReference type="EMBL" id="QOPI01000011">
    <property type="protein sequence ID" value="RCL44663.1"/>
    <property type="molecule type" value="Genomic_DNA"/>
</dbReference>
<feature type="transmembrane region" description="Helical" evidence="9">
    <location>
        <begin position="85"/>
        <end position="107"/>
    </location>
</feature>
<protein>
    <recommendedName>
        <fullName evidence="9">TRAP transporter small permease protein</fullName>
    </recommendedName>
</protein>
<reference evidence="11 12" key="1">
    <citation type="journal article" date="2018" name="Microbiome">
        <title>Fine metagenomic profile of the Mediterranean stratified and mixed water columns revealed by assembly and recruitment.</title>
        <authorList>
            <person name="Haro-Moreno J.M."/>
            <person name="Lopez-Perez M."/>
            <person name="De La Torre J.R."/>
            <person name="Picazo A."/>
            <person name="Camacho A."/>
            <person name="Rodriguez-Valera F."/>
        </authorList>
    </citation>
    <scope>NUCLEOTIDE SEQUENCE [LARGE SCALE GENOMIC DNA]</scope>
    <source>
        <strain evidence="11">MED-G78</strain>
    </source>
</reference>
<accession>A0A368C559</accession>
<organism evidence="11 12">
    <name type="scientific">SAR86 cluster bacterium</name>
    <dbReference type="NCBI Taxonomy" id="2030880"/>
    <lineage>
        <taxon>Bacteria</taxon>
        <taxon>Pseudomonadati</taxon>
        <taxon>Pseudomonadota</taxon>
        <taxon>Gammaproteobacteria</taxon>
        <taxon>SAR86 cluster</taxon>
    </lineage>
</organism>
<comment type="subcellular location">
    <subcellularLocation>
        <location evidence="1 9">Cell inner membrane</location>
        <topology evidence="1 9">Multi-pass membrane protein</topology>
    </subcellularLocation>
</comment>
<dbReference type="InterPro" id="IPR007387">
    <property type="entry name" value="TRAP_DctQ"/>
</dbReference>
<dbReference type="InterPro" id="IPR055348">
    <property type="entry name" value="DctQ"/>
</dbReference>
<keyword evidence="2 9" id="KW-0813">Transport</keyword>
<evidence type="ECO:0000256" key="5">
    <source>
        <dbReference type="ARBA" id="ARBA00022692"/>
    </source>
</evidence>
<evidence type="ECO:0000256" key="6">
    <source>
        <dbReference type="ARBA" id="ARBA00022989"/>
    </source>
</evidence>
<proteinExistence type="inferred from homology"/>
<keyword evidence="4 9" id="KW-0997">Cell inner membrane</keyword>
<dbReference type="Proteomes" id="UP000252915">
    <property type="component" value="Unassembled WGS sequence"/>
</dbReference>
<keyword evidence="5 9" id="KW-0812">Transmembrane</keyword>
<evidence type="ECO:0000256" key="2">
    <source>
        <dbReference type="ARBA" id="ARBA00022448"/>
    </source>
</evidence>
<evidence type="ECO:0000256" key="8">
    <source>
        <dbReference type="ARBA" id="ARBA00038436"/>
    </source>
</evidence>
<evidence type="ECO:0000256" key="1">
    <source>
        <dbReference type="ARBA" id="ARBA00004429"/>
    </source>
</evidence>
<keyword evidence="6 9" id="KW-1133">Transmembrane helix</keyword>
<comment type="function">
    <text evidence="9">Part of the tripartite ATP-independent periplasmic (TRAP) transport system.</text>
</comment>
<feature type="transmembrane region" description="Helical" evidence="9">
    <location>
        <begin position="127"/>
        <end position="149"/>
    </location>
</feature>
<name>A0A368C559_9GAMM</name>
<dbReference type="PANTHER" id="PTHR35011">
    <property type="entry name" value="2,3-DIKETO-L-GULONATE TRAP TRANSPORTER SMALL PERMEASE PROTEIN YIAM"/>
    <property type="match status" value="1"/>
</dbReference>
<evidence type="ECO:0000256" key="3">
    <source>
        <dbReference type="ARBA" id="ARBA00022475"/>
    </source>
</evidence>
<feature type="domain" description="Tripartite ATP-independent periplasmic transporters DctQ component" evidence="10">
    <location>
        <begin position="22"/>
        <end position="132"/>
    </location>
</feature>
<comment type="caution">
    <text evidence="11">The sequence shown here is derived from an EMBL/GenBank/DDBJ whole genome shotgun (WGS) entry which is preliminary data.</text>
</comment>
<dbReference type="GO" id="GO:0022857">
    <property type="term" value="F:transmembrane transporter activity"/>
    <property type="evidence" value="ECO:0007669"/>
    <property type="project" value="UniProtKB-UniRule"/>
</dbReference>
<gene>
    <name evidence="11" type="ORF">DBW92_02695</name>
</gene>
<comment type="subunit">
    <text evidence="9">The complex comprises the extracytoplasmic solute receptor protein and the two transmembrane proteins.</text>
</comment>
<feature type="transmembrane region" description="Helical" evidence="9">
    <location>
        <begin position="48"/>
        <end position="64"/>
    </location>
</feature>
<evidence type="ECO:0000256" key="9">
    <source>
        <dbReference type="RuleBase" id="RU369079"/>
    </source>
</evidence>
<dbReference type="Pfam" id="PF04290">
    <property type="entry name" value="DctQ"/>
    <property type="match status" value="1"/>
</dbReference>
<evidence type="ECO:0000256" key="4">
    <source>
        <dbReference type="ARBA" id="ARBA00022519"/>
    </source>
</evidence>
<evidence type="ECO:0000313" key="12">
    <source>
        <dbReference type="Proteomes" id="UP000252915"/>
    </source>
</evidence>
<dbReference type="GO" id="GO:0005886">
    <property type="term" value="C:plasma membrane"/>
    <property type="evidence" value="ECO:0007669"/>
    <property type="project" value="UniProtKB-SubCell"/>
</dbReference>
<dbReference type="PANTHER" id="PTHR35011:SF4">
    <property type="entry name" value="SLL1102 PROTEIN"/>
    <property type="match status" value="1"/>
</dbReference>
<evidence type="ECO:0000259" key="10">
    <source>
        <dbReference type="Pfam" id="PF04290"/>
    </source>
</evidence>
<feature type="transmembrane region" description="Helical" evidence="9">
    <location>
        <begin position="15"/>
        <end position="36"/>
    </location>
</feature>